<reference evidence="12" key="1">
    <citation type="submission" date="2016-10" db="EMBL/GenBank/DDBJ databases">
        <authorList>
            <person name="Varghese N."/>
            <person name="Submissions S."/>
        </authorList>
    </citation>
    <scope>NUCLEOTIDE SEQUENCE [LARGE SCALE GENOMIC DNA]</scope>
    <source>
        <strain evidence="12">CGMCC 1.7062</strain>
    </source>
</reference>
<dbReference type="AlphaFoldDB" id="A0A1H5VBM2"/>
<feature type="transmembrane region" description="Helical" evidence="8">
    <location>
        <begin position="372"/>
        <end position="393"/>
    </location>
</feature>
<evidence type="ECO:0000313" key="12">
    <source>
        <dbReference type="Proteomes" id="UP000236721"/>
    </source>
</evidence>
<dbReference type="SUPFAM" id="SSF54631">
    <property type="entry name" value="CBS-domain pair"/>
    <property type="match status" value="1"/>
</dbReference>
<dbReference type="InterPro" id="IPR006667">
    <property type="entry name" value="SLC41_membr_dom"/>
</dbReference>
<dbReference type="Gene3D" id="3.10.580.10">
    <property type="entry name" value="CBS-domain"/>
    <property type="match status" value="1"/>
</dbReference>
<keyword evidence="6 8" id="KW-1133">Transmembrane helix</keyword>
<proteinExistence type="inferred from homology"/>
<feature type="transmembrane region" description="Helical" evidence="8">
    <location>
        <begin position="324"/>
        <end position="351"/>
    </location>
</feature>
<feature type="transmembrane region" description="Helical" evidence="8">
    <location>
        <begin position="399"/>
        <end position="427"/>
    </location>
</feature>
<accession>A0A1H5VBM2</accession>
<dbReference type="InterPro" id="IPR006668">
    <property type="entry name" value="Mg_transptr_MgtE_intracell_dom"/>
</dbReference>
<dbReference type="RefSeq" id="WP_103879383.1">
    <property type="nucleotide sequence ID" value="NZ_FNVG01000004.1"/>
</dbReference>
<feature type="transmembrane region" description="Helical" evidence="8">
    <location>
        <begin position="298"/>
        <end position="318"/>
    </location>
</feature>
<dbReference type="Pfam" id="PF01769">
    <property type="entry name" value="MgtE"/>
    <property type="match status" value="1"/>
</dbReference>
<dbReference type="SUPFAM" id="SSF161093">
    <property type="entry name" value="MgtE membrane domain-like"/>
    <property type="match status" value="1"/>
</dbReference>
<gene>
    <name evidence="11" type="ORF">SAMN04488244_104109</name>
</gene>
<organism evidence="11 12">
    <name type="scientific">Vibrio hangzhouensis</name>
    <dbReference type="NCBI Taxonomy" id="462991"/>
    <lineage>
        <taxon>Bacteria</taxon>
        <taxon>Pseudomonadati</taxon>
        <taxon>Pseudomonadota</taxon>
        <taxon>Gammaproteobacteria</taxon>
        <taxon>Vibrionales</taxon>
        <taxon>Vibrionaceae</taxon>
        <taxon>Vibrio</taxon>
    </lineage>
</organism>
<comment type="similarity">
    <text evidence="2">Belongs to the SLC41A transporter family.</text>
</comment>
<keyword evidence="4 8" id="KW-0812">Transmembrane</keyword>
<dbReference type="GO" id="GO:0008324">
    <property type="term" value="F:monoatomic cation transmembrane transporter activity"/>
    <property type="evidence" value="ECO:0007669"/>
    <property type="project" value="InterPro"/>
</dbReference>
<dbReference type="SUPFAM" id="SSF158791">
    <property type="entry name" value="MgtE N-terminal domain-like"/>
    <property type="match status" value="1"/>
</dbReference>
<sequence>MTFLTMPLHSKDAEALYVALLEQVSANDSAGLTENLKTAESVILPLVFRKLTINERAAIWALLTSNTPQLAANLLDHFNNTELISLIKALPIKTTILLFQHLRSPDRRLLLNHLPAEYQSQLKLSLPSSWKYEEKAALAYSSKTVGGICKSEVLKLDQDATVADLGSALRAEEQTSGQLEWRYVYLHDERGAYLGALKIRDIFLRPYGAKLRDYLDLTVPVIAPDKDLHALKSMLDSKPHSVIPVVNDNGFQIGVVGSTHLNEALYQSSKQQLLEQAGVLGGDEFRAMPMKVRNVRRLAFLLPSVMLSYIAVSIIAAFEPIIEQIAVLAAILPLVANLSGAAGNQAVAVSIRELSTGRLSTKDLLYVVLKEMPIGLVNGLLIGIVLAVLTMITHDQQPLALPLLIGAAYAVSSVLAVIIGGSLPLLLKRFNLDPAMLSSPILTTLTDAIAFFSVLYLTQTFLLSAVV</sequence>
<evidence type="ECO:0000256" key="1">
    <source>
        <dbReference type="ARBA" id="ARBA00004141"/>
    </source>
</evidence>
<evidence type="ECO:0000259" key="10">
    <source>
        <dbReference type="Pfam" id="PF03448"/>
    </source>
</evidence>
<dbReference type="EMBL" id="FNVG01000004">
    <property type="protein sequence ID" value="SEF83857.1"/>
    <property type="molecule type" value="Genomic_DNA"/>
</dbReference>
<dbReference type="PANTHER" id="PTHR41394:SF5">
    <property type="entry name" value="SLC41A_MGTE INTEGRAL MEMBRANE DOMAIN-CONTAINING PROTEIN"/>
    <property type="match status" value="1"/>
</dbReference>
<dbReference type="PANTHER" id="PTHR41394">
    <property type="entry name" value="MAGNESIUM TRANSPORTER MGTE"/>
    <property type="match status" value="1"/>
</dbReference>
<dbReference type="Pfam" id="PF03448">
    <property type="entry name" value="MgtE_N"/>
    <property type="match status" value="1"/>
</dbReference>
<evidence type="ECO:0000256" key="2">
    <source>
        <dbReference type="ARBA" id="ARBA00009749"/>
    </source>
</evidence>
<protein>
    <submittedName>
        <fullName evidence="11">Magnesium transporter</fullName>
    </submittedName>
</protein>
<dbReference type="OrthoDB" id="9790355at2"/>
<dbReference type="Gene3D" id="1.10.357.20">
    <property type="entry name" value="SLC41 divalent cation transporters, integral membrane domain"/>
    <property type="match status" value="1"/>
</dbReference>
<evidence type="ECO:0000256" key="7">
    <source>
        <dbReference type="ARBA" id="ARBA00023136"/>
    </source>
</evidence>
<evidence type="ECO:0000256" key="6">
    <source>
        <dbReference type="ARBA" id="ARBA00022989"/>
    </source>
</evidence>
<dbReference type="InterPro" id="IPR046342">
    <property type="entry name" value="CBS_dom_sf"/>
</dbReference>
<evidence type="ECO:0000256" key="5">
    <source>
        <dbReference type="ARBA" id="ARBA00022842"/>
    </source>
</evidence>
<keyword evidence="5" id="KW-0460">Magnesium</keyword>
<feature type="transmembrane region" description="Helical" evidence="8">
    <location>
        <begin position="448"/>
        <end position="466"/>
    </location>
</feature>
<evidence type="ECO:0000256" key="8">
    <source>
        <dbReference type="SAM" id="Phobius"/>
    </source>
</evidence>
<keyword evidence="12" id="KW-1185">Reference proteome</keyword>
<name>A0A1H5VBM2_9VIBR</name>
<evidence type="ECO:0000256" key="4">
    <source>
        <dbReference type="ARBA" id="ARBA00022692"/>
    </source>
</evidence>
<comment type="subcellular location">
    <subcellularLocation>
        <location evidence="1">Membrane</location>
        <topology evidence="1">Multi-pass membrane protein</topology>
    </subcellularLocation>
</comment>
<dbReference type="GO" id="GO:0016020">
    <property type="term" value="C:membrane"/>
    <property type="evidence" value="ECO:0007669"/>
    <property type="project" value="UniProtKB-SubCell"/>
</dbReference>
<dbReference type="Proteomes" id="UP000236721">
    <property type="component" value="Unassembled WGS sequence"/>
</dbReference>
<keyword evidence="3" id="KW-0813">Transport</keyword>
<feature type="domain" description="SLC41A/MgtE integral membrane" evidence="9">
    <location>
        <begin position="332"/>
        <end position="456"/>
    </location>
</feature>
<feature type="domain" description="Magnesium transporter MgtE intracellular" evidence="10">
    <location>
        <begin position="47"/>
        <end position="142"/>
    </location>
</feature>
<dbReference type="InterPro" id="IPR036739">
    <property type="entry name" value="SLC41_membr_dom_sf"/>
</dbReference>
<evidence type="ECO:0000259" key="9">
    <source>
        <dbReference type="Pfam" id="PF01769"/>
    </source>
</evidence>
<keyword evidence="7 8" id="KW-0472">Membrane</keyword>
<evidence type="ECO:0000256" key="3">
    <source>
        <dbReference type="ARBA" id="ARBA00022448"/>
    </source>
</evidence>
<evidence type="ECO:0000313" key="11">
    <source>
        <dbReference type="EMBL" id="SEF83857.1"/>
    </source>
</evidence>